<dbReference type="EMBL" id="JABZMI010000043">
    <property type="protein sequence ID" value="MBF1164156.1"/>
    <property type="molecule type" value="Genomic_DNA"/>
</dbReference>
<dbReference type="Proteomes" id="UP000718593">
    <property type="component" value="Unassembled WGS sequence"/>
</dbReference>
<comment type="caution">
    <text evidence="5">The sequence shown here is derived from an EMBL/GenBank/DDBJ whole genome shotgun (WGS) entry which is preliminary data.</text>
</comment>
<evidence type="ECO:0000256" key="2">
    <source>
        <dbReference type="ARBA" id="ARBA00022801"/>
    </source>
</evidence>
<dbReference type="AlphaFoldDB" id="A0A930BRU9"/>
<dbReference type="CDD" id="cd03442">
    <property type="entry name" value="BFIT_BACH"/>
    <property type="match status" value="2"/>
</dbReference>
<feature type="domain" description="HotDog ACOT-type" evidence="4">
    <location>
        <begin position="98"/>
        <end position="210"/>
    </location>
</feature>
<comment type="similarity">
    <text evidence="1">Belongs to the acyl coenzyme A hydrolase family.</text>
</comment>
<dbReference type="PANTHER" id="PTHR11049">
    <property type="entry name" value="ACYL COENZYME A THIOESTER HYDROLASE"/>
    <property type="match status" value="1"/>
</dbReference>
<feature type="domain" description="HotDog ACOT-type" evidence="4">
    <location>
        <begin position="1"/>
        <end position="84"/>
    </location>
</feature>
<dbReference type="PROSITE" id="PS51770">
    <property type="entry name" value="HOTDOG_ACOT"/>
    <property type="match status" value="2"/>
</dbReference>
<keyword evidence="2 3" id="KW-0378">Hydrolase</keyword>
<evidence type="ECO:0000313" key="6">
    <source>
        <dbReference type="Proteomes" id="UP000718593"/>
    </source>
</evidence>
<name>A0A930BRU9_9RHOO</name>
<dbReference type="InterPro" id="IPR033120">
    <property type="entry name" value="HOTDOG_ACOT"/>
</dbReference>
<evidence type="ECO:0000259" key="4">
    <source>
        <dbReference type="PROSITE" id="PS51770"/>
    </source>
</evidence>
<dbReference type="Gene3D" id="3.10.129.10">
    <property type="entry name" value="Hotdog Thioesterase"/>
    <property type="match status" value="2"/>
</dbReference>
<reference evidence="5" key="1">
    <citation type="submission" date="2020-04" db="EMBL/GenBank/DDBJ databases">
        <title>Deep metagenomics examines the oral microbiome during advanced dental caries in children, revealing novel taxa and co-occurrences with host molecules.</title>
        <authorList>
            <person name="Baker J.L."/>
            <person name="Morton J.T."/>
            <person name="Dinis M."/>
            <person name="Alvarez R."/>
            <person name="Tran N.C."/>
            <person name="Knight R."/>
            <person name="Edlund A."/>
        </authorList>
    </citation>
    <scope>NUCLEOTIDE SEQUENCE</scope>
    <source>
        <strain evidence="5">JCVI_32_bin.24</strain>
    </source>
</reference>
<evidence type="ECO:0000256" key="3">
    <source>
        <dbReference type="PROSITE-ProRule" id="PRU01106"/>
    </source>
</evidence>
<sequence length="224" mass="23882">MMDKFAFVLASRYLRRTVVTAALTETDFRAPVPVGHLAEVDGRIVKAGRRSVEIEAELVAENMLTGERTSCLSGRFVMVGQEDGAIAEPAGLAQIDDDPRVVRVVEIVFPGQTDHRGILHGGFALDWLGKAALVAASRRARQSVVMVSSKALNFVAPARVGDIVEATASVTSVGRTSLTVSTTMTAECPQAGQPRLCTRTDFVFVAVDDAGRPIPITPESSTCL</sequence>
<evidence type="ECO:0000313" key="5">
    <source>
        <dbReference type="EMBL" id="MBF1164156.1"/>
    </source>
</evidence>
<accession>A0A930BRU9</accession>
<dbReference type="SUPFAM" id="SSF54637">
    <property type="entry name" value="Thioesterase/thiol ester dehydrase-isomerase"/>
    <property type="match status" value="2"/>
</dbReference>
<dbReference type="GO" id="GO:0052816">
    <property type="term" value="F:long-chain fatty acyl-CoA hydrolase activity"/>
    <property type="evidence" value="ECO:0007669"/>
    <property type="project" value="TreeGrafter"/>
</dbReference>
<dbReference type="Pfam" id="PF03061">
    <property type="entry name" value="4HBT"/>
    <property type="match status" value="2"/>
</dbReference>
<dbReference type="PANTHER" id="PTHR11049:SF24">
    <property type="entry name" value="CYTOSOLIC ACYL COENZYME A THIOESTER HYDROLASE"/>
    <property type="match status" value="1"/>
</dbReference>
<proteinExistence type="inferred from homology"/>
<dbReference type="GO" id="GO:0006637">
    <property type="term" value="P:acyl-CoA metabolic process"/>
    <property type="evidence" value="ECO:0007669"/>
    <property type="project" value="TreeGrafter"/>
</dbReference>
<protein>
    <submittedName>
        <fullName evidence="5">Acyl-CoA thioesterase</fullName>
    </submittedName>
</protein>
<gene>
    <name evidence="5" type="ORF">HXL68_03845</name>
</gene>
<dbReference type="GO" id="GO:0005829">
    <property type="term" value="C:cytosol"/>
    <property type="evidence" value="ECO:0007669"/>
    <property type="project" value="TreeGrafter"/>
</dbReference>
<dbReference type="InterPro" id="IPR040170">
    <property type="entry name" value="Cytosol_ACT"/>
</dbReference>
<organism evidence="5 6">
    <name type="scientific">Dechloromonas agitata</name>
    <dbReference type="NCBI Taxonomy" id="73030"/>
    <lineage>
        <taxon>Bacteria</taxon>
        <taxon>Pseudomonadati</taxon>
        <taxon>Pseudomonadota</taxon>
        <taxon>Betaproteobacteria</taxon>
        <taxon>Rhodocyclales</taxon>
        <taxon>Azonexaceae</taxon>
        <taxon>Dechloromonas</taxon>
    </lineage>
</organism>
<dbReference type="InterPro" id="IPR029069">
    <property type="entry name" value="HotDog_dom_sf"/>
</dbReference>
<dbReference type="GO" id="GO:0009062">
    <property type="term" value="P:fatty acid catabolic process"/>
    <property type="evidence" value="ECO:0007669"/>
    <property type="project" value="TreeGrafter"/>
</dbReference>
<evidence type="ECO:0000256" key="1">
    <source>
        <dbReference type="ARBA" id="ARBA00010458"/>
    </source>
</evidence>
<dbReference type="InterPro" id="IPR006683">
    <property type="entry name" value="Thioestr_dom"/>
</dbReference>